<name>A0A7W8EGR0_9ACTN</name>
<organism evidence="1 2">
    <name type="scientific">Nonomuraea endophytica</name>
    <dbReference type="NCBI Taxonomy" id="714136"/>
    <lineage>
        <taxon>Bacteria</taxon>
        <taxon>Bacillati</taxon>
        <taxon>Actinomycetota</taxon>
        <taxon>Actinomycetes</taxon>
        <taxon>Streptosporangiales</taxon>
        <taxon>Streptosporangiaceae</taxon>
        <taxon>Nonomuraea</taxon>
    </lineage>
</organism>
<reference evidence="1 2" key="1">
    <citation type="submission" date="2020-08" db="EMBL/GenBank/DDBJ databases">
        <title>Genomic Encyclopedia of Type Strains, Phase IV (KMG-IV): sequencing the most valuable type-strain genomes for metagenomic binning, comparative biology and taxonomic classification.</title>
        <authorList>
            <person name="Goeker M."/>
        </authorList>
    </citation>
    <scope>NUCLEOTIDE SEQUENCE [LARGE SCALE GENOMIC DNA]</scope>
    <source>
        <strain evidence="1 2">DSM 45385</strain>
    </source>
</reference>
<dbReference type="Proteomes" id="UP000568380">
    <property type="component" value="Unassembled WGS sequence"/>
</dbReference>
<evidence type="ECO:0000313" key="1">
    <source>
        <dbReference type="EMBL" id="MBB5077787.1"/>
    </source>
</evidence>
<dbReference type="AlphaFoldDB" id="A0A7W8EGR0"/>
<evidence type="ECO:0000313" key="2">
    <source>
        <dbReference type="Proteomes" id="UP000568380"/>
    </source>
</evidence>
<sequence>MTWLQFAGEASVELHVRRRPPPTPWRAGYRQFDTAASYENEEAVRRRAARSCAARCC</sequence>
<protein>
    <submittedName>
        <fullName evidence="1">Uncharacterized protein</fullName>
    </submittedName>
</protein>
<dbReference type="EMBL" id="JACHIN010000004">
    <property type="protein sequence ID" value="MBB5077787.1"/>
    <property type="molecule type" value="Genomic_DNA"/>
</dbReference>
<gene>
    <name evidence="1" type="ORF">HNR40_003262</name>
</gene>
<dbReference type="SUPFAM" id="SSF51430">
    <property type="entry name" value="NAD(P)-linked oxidoreductase"/>
    <property type="match status" value="1"/>
</dbReference>
<comment type="caution">
    <text evidence="1">The sequence shown here is derived from an EMBL/GenBank/DDBJ whole genome shotgun (WGS) entry which is preliminary data.</text>
</comment>
<dbReference type="RefSeq" id="WP_184961980.1">
    <property type="nucleotide sequence ID" value="NZ_JACHIN010000004.1"/>
</dbReference>
<dbReference type="InterPro" id="IPR036812">
    <property type="entry name" value="NAD(P)_OxRdtase_dom_sf"/>
</dbReference>
<accession>A0A7W8EGR0</accession>
<keyword evidence="2" id="KW-1185">Reference proteome</keyword>
<proteinExistence type="predicted"/>